<gene>
    <name evidence="1" type="ORF">PGLA_24920</name>
</gene>
<accession>A0A168DF65</accession>
<dbReference type="AlphaFoldDB" id="A0A168DF65"/>
<dbReference type="Proteomes" id="UP000076967">
    <property type="component" value="Unassembled WGS sequence"/>
</dbReference>
<sequence length="380" mass="43949">MLKDTRVKKSEIIQLLDKGQEFEQAIFDNFSGEEYAGLDEYLNTTGIKNIFDLLIPRVTWTKEDYTKKNSEVTIIGTETDENGFTQLIIGLDGVTDTFTTTSEAIGHLFTPIKMIQYAKYLLDDSEEHLELLLYNFNYWFKEVNPNDPILIRTVVEDGKRIVRCFATAAYKPIDNHVLYYTALWALEQLDTTFRLALPRISHSSMKLDFISDEELTIDGIGKLSYGFTLVNSEDKSRTVGFYPTFDLVNNDGTSATLIMDKPITIVHRGKTIDPIIRSLEEIKDIKDHLTWVISVIKIAHKTKIDDIFAYRVQQEIISIIGKREFDKFSNKFTEISSNNTFNLLQFFGRLNEMNVSDEDQAIKVKVLFWKFLEKYKKDKN</sequence>
<keyword evidence="2" id="KW-1185">Reference proteome</keyword>
<organism evidence="1 2">
    <name type="scientific">Paenibacillus glacialis</name>
    <dbReference type="NCBI Taxonomy" id="494026"/>
    <lineage>
        <taxon>Bacteria</taxon>
        <taxon>Bacillati</taxon>
        <taxon>Bacillota</taxon>
        <taxon>Bacilli</taxon>
        <taxon>Bacillales</taxon>
        <taxon>Paenibacillaceae</taxon>
        <taxon>Paenibacillus</taxon>
    </lineage>
</organism>
<comment type="caution">
    <text evidence="1">The sequence shown here is derived from an EMBL/GenBank/DDBJ whole genome shotgun (WGS) entry which is preliminary data.</text>
</comment>
<evidence type="ECO:0000313" key="2">
    <source>
        <dbReference type="Proteomes" id="UP000076967"/>
    </source>
</evidence>
<dbReference type="RefSeq" id="WP_068537885.1">
    <property type="nucleotide sequence ID" value="NZ_LVJH01000070.1"/>
</dbReference>
<proteinExistence type="predicted"/>
<protein>
    <submittedName>
        <fullName evidence="1">Uncharacterized protein</fullName>
    </submittedName>
</protein>
<dbReference type="EMBL" id="LVJH01000070">
    <property type="protein sequence ID" value="OAB34141.1"/>
    <property type="molecule type" value="Genomic_DNA"/>
</dbReference>
<name>A0A168DF65_9BACL</name>
<evidence type="ECO:0000313" key="1">
    <source>
        <dbReference type="EMBL" id="OAB34141.1"/>
    </source>
</evidence>
<dbReference type="OrthoDB" id="2597112at2"/>
<reference evidence="1 2" key="1">
    <citation type="submission" date="2016-03" db="EMBL/GenBank/DDBJ databases">
        <title>Draft genome sequence of Paenibacillus glacialis DSM 22343.</title>
        <authorList>
            <person name="Shin S.-K."/>
            <person name="Yi H."/>
        </authorList>
    </citation>
    <scope>NUCLEOTIDE SEQUENCE [LARGE SCALE GENOMIC DNA]</scope>
    <source>
        <strain evidence="1 2">DSM 22343</strain>
    </source>
</reference>